<evidence type="ECO:0000313" key="1">
    <source>
        <dbReference type="EMBL" id="AHM72303.2"/>
    </source>
</evidence>
<evidence type="ECO:0000313" key="2">
    <source>
        <dbReference type="Proteomes" id="UP000230961"/>
    </source>
</evidence>
<dbReference type="AlphaFoldDB" id="A0A7U4GDC5"/>
<accession>A0A7U4GDC5</accession>
<dbReference type="Pfam" id="PF11284">
    <property type="entry name" value="DUF3085"/>
    <property type="match status" value="1"/>
</dbReference>
<name>A0A7U4GDC5_YEREN</name>
<protein>
    <submittedName>
        <fullName evidence="1">Uncharacterized protein</fullName>
    </submittedName>
</protein>
<dbReference type="KEGG" id="yel:LC20_01047"/>
<proteinExistence type="predicted"/>
<dbReference type="Proteomes" id="UP000230961">
    <property type="component" value="Chromosome"/>
</dbReference>
<dbReference type="EMBL" id="CP007448">
    <property type="protein sequence ID" value="AHM72303.2"/>
    <property type="molecule type" value="Genomic_DNA"/>
</dbReference>
<gene>
    <name evidence="1" type="ORF">LC20_01047</name>
</gene>
<sequence length="83" mass="9512">MAEYGGFRDGCRLHIAYADDFDPRLPENEYWYENAGLEVGYDDFGELLGSDFWGTFINQVLDKGCDVFIDVTEMQLCAGFIEH</sequence>
<organism evidence="1 2">
    <name type="scientific">Yersinia enterocolitica LC20</name>
    <dbReference type="NCBI Taxonomy" id="1443113"/>
    <lineage>
        <taxon>Bacteria</taxon>
        <taxon>Pseudomonadati</taxon>
        <taxon>Pseudomonadota</taxon>
        <taxon>Gammaproteobacteria</taxon>
        <taxon>Enterobacterales</taxon>
        <taxon>Yersiniaceae</taxon>
        <taxon>Yersinia</taxon>
    </lineage>
</organism>
<reference evidence="1 2" key="1">
    <citation type="submission" date="2017-11" db="EMBL/GenBank/DDBJ databases">
        <title>The complete genome sequence and comparative genome analysis of Yersinia enterocolitica strain LC20.</title>
        <authorList>
            <person name="Shi G."/>
            <person name="Su M."/>
            <person name="Liang J."/>
            <person name="Gu W."/>
            <person name="Xiao Y."/>
            <person name="Zhang Z."/>
            <person name="Qiu H."/>
            <person name="Duan R."/>
            <person name="Zhang Z."/>
            <person name="Li Y."/>
            <person name="Zhang X."/>
            <person name="Ling Y."/>
            <person name="Song L."/>
            <person name="Chen M."/>
            <person name="Zhao Y."/>
            <person name="Wu J."/>
            <person name="Jing H."/>
            <person name="Xiao J."/>
            <person name="Wang X."/>
        </authorList>
    </citation>
    <scope>NUCLEOTIDE SEQUENCE [LARGE SCALE GENOMIC DNA]</scope>
    <source>
        <strain evidence="1 2">LC20</strain>
    </source>
</reference>
<dbReference type="InterPro" id="IPR021436">
    <property type="entry name" value="DUF3085"/>
</dbReference>